<dbReference type="PRINTS" id="PR00625">
    <property type="entry name" value="JDOMAIN"/>
</dbReference>
<dbReference type="InterPro" id="IPR050817">
    <property type="entry name" value="DjlA_DnaK_co-chaperone"/>
</dbReference>
<feature type="region of interest" description="Disordered" evidence="2">
    <location>
        <begin position="1125"/>
        <end position="1154"/>
    </location>
</feature>
<dbReference type="CDD" id="cd06257">
    <property type="entry name" value="DnaJ"/>
    <property type="match status" value="1"/>
</dbReference>
<dbReference type="OrthoDB" id="66964at2759"/>
<feature type="region of interest" description="Disordered" evidence="2">
    <location>
        <begin position="592"/>
        <end position="612"/>
    </location>
</feature>
<evidence type="ECO:0000256" key="1">
    <source>
        <dbReference type="SAM" id="Coils"/>
    </source>
</evidence>
<dbReference type="SMART" id="SM00271">
    <property type="entry name" value="DnaJ"/>
    <property type="match status" value="1"/>
</dbReference>
<dbReference type="Proteomes" id="UP000779574">
    <property type="component" value="Unassembled WGS sequence"/>
</dbReference>
<feature type="domain" description="J" evidence="3">
    <location>
        <begin position="6"/>
        <end position="70"/>
    </location>
</feature>
<dbReference type="Pfam" id="PF00226">
    <property type="entry name" value="DnaJ"/>
    <property type="match status" value="1"/>
</dbReference>
<accession>A0A9P8EWF9</accession>
<dbReference type="PROSITE" id="PS50076">
    <property type="entry name" value="DNAJ_2"/>
    <property type="match status" value="1"/>
</dbReference>
<proteinExistence type="predicted"/>
<feature type="region of interest" description="Disordered" evidence="2">
    <location>
        <begin position="635"/>
        <end position="691"/>
    </location>
</feature>
<feature type="compositionally biased region" description="Polar residues" evidence="2">
    <location>
        <begin position="876"/>
        <end position="888"/>
    </location>
</feature>
<dbReference type="PANTHER" id="PTHR24074">
    <property type="entry name" value="CO-CHAPERONE PROTEIN DJLA"/>
    <property type="match status" value="1"/>
</dbReference>
<feature type="region of interest" description="Disordered" evidence="2">
    <location>
        <begin position="1035"/>
        <end position="1060"/>
    </location>
</feature>
<evidence type="ECO:0000256" key="2">
    <source>
        <dbReference type="SAM" id="MobiDB-lite"/>
    </source>
</evidence>
<comment type="caution">
    <text evidence="4">The sequence shown here is derived from an EMBL/GenBank/DDBJ whole genome shotgun (WGS) entry which is preliminary data.</text>
</comment>
<dbReference type="InterPro" id="IPR001623">
    <property type="entry name" value="DnaJ_domain"/>
</dbReference>
<dbReference type="Gene3D" id="1.10.287.110">
    <property type="entry name" value="DnaJ domain"/>
    <property type="match status" value="1"/>
</dbReference>
<feature type="compositionally biased region" description="Low complexity" evidence="2">
    <location>
        <begin position="666"/>
        <end position="677"/>
    </location>
</feature>
<reference evidence="4" key="1">
    <citation type="journal article" date="2021" name="J Fungi (Basel)">
        <title>Virulence traits and population genomics of the black yeast Aureobasidium melanogenum.</title>
        <authorList>
            <person name="Cernosa A."/>
            <person name="Sun X."/>
            <person name="Gostincar C."/>
            <person name="Fang C."/>
            <person name="Gunde-Cimerman N."/>
            <person name="Song Z."/>
        </authorList>
    </citation>
    <scope>NUCLEOTIDE SEQUENCE</scope>
    <source>
        <strain evidence="4">EXF-9911</strain>
    </source>
</reference>
<dbReference type="SUPFAM" id="SSF46565">
    <property type="entry name" value="Chaperone J-domain"/>
    <property type="match status" value="1"/>
</dbReference>
<dbReference type="AlphaFoldDB" id="A0A9P8EWF9"/>
<feature type="coiled-coil region" evidence="1">
    <location>
        <begin position="294"/>
        <end position="351"/>
    </location>
</feature>
<evidence type="ECO:0000313" key="4">
    <source>
        <dbReference type="EMBL" id="KAG9700551.1"/>
    </source>
</evidence>
<feature type="compositionally biased region" description="Low complexity" evidence="2">
    <location>
        <begin position="889"/>
        <end position="905"/>
    </location>
</feature>
<evidence type="ECO:0000313" key="5">
    <source>
        <dbReference type="Proteomes" id="UP000779574"/>
    </source>
</evidence>
<organism evidence="4 5">
    <name type="scientific">Aureobasidium melanogenum</name>
    <name type="common">Aureobasidium pullulans var. melanogenum</name>
    <dbReference type="NCBI Taxonomy" id="46634"/>
    <lineage>
        <taxon>Eukaryota</taxon>
        <taxon>Fungi</taxon>
        <taxon>Dikarya</taxon>
        <taxon>Ascomycota</taxon>
        <taxon>Pezizomycotina</taxon>
        <taxon>Dothideomycetes</taxon>
        <taxon>Dothideomycetidae</taxon>
        <taxon>Dothideales</taxon>
        <taxon>Saccotheciaceae</taxon>
        <taxon>Aureobasidium</taxon>
    </lineage>
</organism>
<feature type="coiled-coil region" evidence="1">
    <location>
        <begin position="240"/>
        <end position="267"/>
    </location>
</feature>
<name>A0A9P8EWF9_AURME</name>
<feature type="compositionally biased region" description="Basic and acidic residues" evidence="2">
    <location>
        <begin position="20"/>
        <end position="40"/>
    </location>
</feature>
<feature type="non-terminal residue" evidence="4">
    <location>
        <position position="1"/>
    </location>
</feature>
<feature type="compositionally biased region" description="Basic and acidic residues" evidence="2">
    <location>
        <begin position="1132"/>
        <end position="1143"/>
    </location>
</feature>
<protein>
    <recommendedName>
        <fullName evidence="3">J domain-containing protein</fullName>
    </recommendedName>
</protein>
<feature type="region of interest" description="Disordered" evidence="2">
    <location>
        <begin position="790"/>
        <end position="818"/>
    </location>
</feature>
<dbReference type="EMBL" id="JAHFXF010000014">
    <property type="protein sequence ID" value="KAG9700551.1"/>
    <property type="molecule type" value="Genomic_DNA"/>
</dbReference>
<evidence type="ECO:0000259" key="3">
    <source>
        <dbReference type="PROSITE" id="PS50076"/>
    </source>
</evidence>
<sequence>MPPNKDPYGILGLQPGASESEIKKAWQKASLEHHPDRNPHPDSTQRIQEINNAYEILSDPEKRKKYEPIGQYPGFTQGYCASCSKNTDGKCTHEFKFKPARPAPIPVCHWCRDETSNFQTGLCTEHLWCSRCFVSRYTLAMRDARCCERMVAHAVVDSLLPRPIATLYDLKQASDFEYWRQQKHYHDLCDDVRDWQEANPALAYGLAAAQALLKKNQEIDRLQKQLFHIQINRAPPDKDTQDLKDQLNMMRQRHSALENTCKVLREANERYVAKFSATQKESFARIKQLEQQLRAGKKTKNEDLKTQLADLNANPDHGKFQRKCIVLEASLASAQATIQCLEKELKTAKTSAKPAAAASESNLRDELIRKHTRIAELERSLKIAKDANAKNVQLFSEAQKARNAAENNVAVVKKENGKLTAELAAARSELEQLRQDPAVTSTSARDESVLAVKDLAIETRNKDLEDEVAKLQQELQEQRQAVADRDTKCEAELVAAQKRCEDLEAELATVQSSLQQQEQVLADTEGKHQAELSATQADTKTAVDNEAAAKQELENTKVRLAKAQEEKDSAQTSSGFLHHRTNLLDQQHDYERKFQQSETKSATSYEVDGPSAVAPPQIKIPVLERLKTTQQKVPAETGLGSFPKPYSAPPASALHHTAPNTSSPRAPATPQVTTQQTSSLASPNMPQPLSAPHLKKAVASPTSIPLTATFLKPLHVPSSAPANVPAFNILKETTHDVVTTGHQASQTEATKTHIKPFDFAAYQKALPSFQLEKTNKTRIVSDLKSNTVKPVSSIGTPTCNSTAATENQTSQDTVDKPKSEPFDLAAYQKTMAASKLKPSFDFSKMSEAVKKEDSDSDNWIKLVSPGIMTKDKTTALPASQTEQPKPINTTPQPTSQTGQPTSTASKTDNKPATPTGLLKAQLHYARATQKAAQEDAKRTTEEVLRLQAELKRYKQFEFDAYHEIARANEMYNSLERKITKAKNQPRQSEGALEIPARHFTHPVDDNDKSASELLATMSESFAPMKSTIKRSLAARKKKIEKEQESSLNKSARRNQRLRDTIRQKDQEIEDMRIDYGNSWATLLDNVCAKESEIRRLKKSLHSQIRKAILYTPMSSSSMDNLVITRHGGQKIDGQKIDGSKDPQNELGSEEEEEL</sequence>
<feature type="region of interest" description="Disordered" evidence="2">
    <location>
        <begin position="980"/>
        <end position="1007"/>
    </location>
</feature>
<feature type="compositionally biased region" description="Polar residues" evidence="2">
    <location>
        <begin position="790"/>
        <end position="812"/>
    </location>
</feature>
<reference evidence="4" key="2">
    <citation type="submission" date="2021-08" db="EMBL/GenBank/DDBJ databases">
        <authorList>
            <person name="Gostincar C."/>
            <person name="Sun X."/>
            <person name="Song Z."/>
            <person name="Gunde-Cimerman N."/>
        </authorList>
    </citation>
    <scope>NUCLEOTIDE SEQUENCE</scope>
    <source>
        <strain evidence="4">EXF-9911</strain>
    </source>
</reference>
<gene>
    <name evidence="4" type="ORF">KCU76_g703</name>
</gene>
<dbReference type="InterPro" id="IPR036869">
    <property type="entry name" value="J_dom_sf"/>
</dbReference>
<feature type="region of interest" description="Disordered" evidence="2">
    <location>
        <begin position="1"/>
        <end position="44"/>
    </location>
</feature>
<keyword evidence="1" id="KW-0175">Coiled coil</keyword>
<feature type="region of interest" description="Disordered" evidence="2">
    <location>
        <begin position="874"/>
        <end position="914"/>
    </location>
</feature>
<feature type="region of interest" description="Disordered" evidence="2">
    <location>
        <begin position="519"/>
        <end position="540"/>
    </location>
</feature>